<evidence type="ECO:0000259" key="2">
    <source>
        <dbReference type="PROSITE" id="PS50229"/>
    </source>
</evidence>
<dbReference type="EMBL" id="BTFZ01000011">
    <property type="protein sequence ID" value="GMM36526.1"/>
    <property type="molecule type" value="Genomic_DNA"/>
</dbReference>
<evidence type="ECO:0000313" key="4">
    <source>
        <dbReference type="Proteomes" id="UP001360560"/>
    </source>
</evidence>
<dbReference type="Pfam" id="PF00568">
    <property type="entry name" value="WH1"/>
    <property type="match status" value="1"/>
</dbReference>
<dbReference type="RefSeq" id="XP_064853522.1">
    <property type="nucleotide sequence ID" value="XM_064997450.1"/>
</dbReference>
<dbReference type="AlphaFoldDB" id="A0AAV5QPM7"/>
<feature type="domain" description="WH1" evidence="2">
    <location>
        <begin position="16"/>
        <end position="129"/>
    </location>
</feature>
<organism evidence="3 4">
    <name type="scientific">Saccharomycopsis crataegensis</name>
    <dbReference type="NCBI Taxonomy" id="43959"/>
    <lineage>
        <taxon>Eukaryota</taxon>
        <taxon>Fungi</taxon>
        <taxon>Dikarya</taxon>
        <taxon>Ascomycota</taxon>
        <taxon>Saccharomycotina</taxon>
        <taxon>Saccharomycetes</taxon>
        <taxon>Saccharomycopsidaceae</taxon>
        <taxon>Saccharomycopsis</taxon>
    </lineage>
</organism>
<comment type="caution">
    <text evidence="3">The sequence shown here is derived from an EMBL/GenBank/DDBJ whole genome shotgun (WGS) entry which is preliminary data.</text>
</comment>
<keyword evidence="4" id="KW-1185">Reference proteome</keyword>
<accession>A0AAV5QPM7</accession>
<dbReference type="InterPro" id="IPR000697">
    <property type="entry name" value="WH1/EVH1_dom"/>
</dbReference>
<sequence>MGLLSTEDKVKVKNALPKKRFKIICGTKTRLYLSSKDSHEYKESTLRGAILLVEHLIEGGQFWLKIVDLTNDDGVIWELEIPRDFNYRKETSFFHCFEIESSLFVGFMFKDADEANLLYRRVVNKEKYRHKKHRNSHHRHSFEKDLLNSSSIRDSIISLKWQEVYKELEETQGITDDKIFDNIEFIKDYIKIGGPQELVGLEPPIPISYHVYKLPKPPHDNSSQPSFSSYNSDIPPSLPPKDYGFNDIPRMDAPYTGRNSHPICECVNNIPIQAHPSKFPTPKKRKRPIALSAPYQQSQLQDNYRQYQAQKSMAAKNAVPPPPIPPKKQTKDGPTPISMPVPVPIIPALSPLNSKFSNDFTYTIAEEDECAAPPGSIKSENHLDNRSISASSNSTVIGHIVMETSRKRADKSIIPLSPTDGIIKDTRKACDREYKTTVNGKSQSPRITSENMMDIAELMSSVHVSGDNRSGETLSEGRNSLKIS</sequence>
<evidence type="ECO:0000256" key="1">
    <source>
        <dbReference type="SAM" id="MobiDB-lite"/>
    </source>
</evidence>
<gene>
    <name evidence="3" type="ORF">DASC09_038510</name>
</gene>
<feature type="region of interest" description="Disordered" evidence="1">
    <location>
        <begin position="462"/>
        <end position="484"/>
    </location>
</feature>
<reference evidence="3 4" key="1">
    <citation type="journal article" date="2023" name="Elife">
        <title>Identification of key yeast species and microbe-microbe interactions impacting larval growth of Drosophila in the wild.</title>
        <authorList>
            <person name="Mure A."/>
            <person name="Sugiura Y."/>
            <person name="Maeda R."/>
            <person name="Honda K."/>
            <person name="Sakurai N."/>
            <person name="Takahashi Y."/>
            <person name="Watada M."/>
            <person name="Katoh T."/>
            <person name="Gotoh A."/>
            <person name="Gotoh Y."/>
            <person name="Taniguchi I."/>
            <person name="Nakamura K."/>
            <person name="Hayashi T."/>
            <person name="Katayama T."/>
            <person name="Uemura T."/>
            <person name="Hattori Y."/>
        </authorList>
    </citation>
    <scope>NUCLEOTIDE SEQUENCE [LARGE SCALE GENOMIC DNA]</scope>
    <source>
        <strain evidence="3 4">SC-9</strain>
    </source>
</reference>
<feature type="region of interest" description="Disordered" evidence="1">
    <location>
        <begin position="310"/>
        <end position="336"/>
    </location>
</feature>
<feature type="compositionally biased region" description="Polar residues" evidence="1">
    <location>
        <begin position="467"/>
        <end position="484"/>
    </location>
</feature>
<feature type="compositionally biased region" description="Low complexity" evidence="1">
    <location>
        <begin position="222"/>
        <end position="232"/>
    </location>
</feature>
<evidence type="ECO:0000313" key="3">
    <source>
        <dbReference type="EMBL" id="GMM36526.1"/>
    </source>
</evidence>
<feature type="region of interest" description="Disordered" evidence="1">
    <location>
        <begin position="216"/>
        <end position="243"/>
    </location>
</feature>
<protein>
    <recommendedName>
        <fullName evidence="2">WH1 domain-containing protein</fullName>
    </recommendedName>
</protein>
<dbReference type="GeneID" id="90074501"/>
<dbReference type="PROSITE" id="PS50229">
    <property type="entry name" value="WH1"/>
    <property type="match status" value="1"/>
</dbReference>
<dbReference type="SMART" id="SM00461">
    <property type="entry name" value="WH1"/>
    <property type="match status" value="1"/>
</dbReference>
<dbReference type="InterPro" id="IPR011993">
    <property type="entry name" value="PH-like_dom_sf"/>
</dbReference>
<dbReference type="Proteomes" id="UP001360560">
    <property type="component" value="Unassembled WGS sequence"/>
</dbReference>
<proteinExistence type="predicted"/>
<name>A0AAV5QPM7_9ASCO</name>
<dbReference type="Gene3D" id="2.30.29.30">
    <property type="entry name" value="Pleckstrin-homology domain (PH domain)/Phosphotyrosine-binding domain (PTB)"/>
    <property type="match status" value="1"/>
</dbReference>
<dbReference type="SUPFAM" id="SSF50729">
    <property type="entry name" value="PH domain-like"/>
    <property type="match status" value="1"/>
</dbReference>